<dbReference type="EMBL" id="JBEPLM010000025">
    <property type="protein sequence ID" value="MET3597510.1"/>
    <property type="molecule type" value="Genomic_DNA"/>
</dbReference>
<dbReference type="Proteomes" id="UP001549036">
    <property type="component" value="Unassembled WGS sequence"/>
</dbReference>
<gene>
    <name evidence="1" type="ORF">ABID26_006935</name>
</gene>
<proteinExistence type="predicted"/>
<organism evidence="1 2">
    <name type="scientific">Mesorhizobium shonense</name>
    <dbReference type="NCBI Taxonomy" id="1209948"/>
    <lineage>
        <taxon>Bacteria</taxon>
        <taxon>Pseudomonadati</taxon>
        <taxon>Pseudomonadota</taxon>
        <taxon>Alphaproteobacteria</taxon>
        <taxon>Hyphomicrobiales</taxon>
        <taxon>Phyllobacteriaceae</taxon>
        <taxon>Mesorhizobium</taxon>
    </lineage>
</organism>
<evidence type="ECO:0000313" key="2">
    <source>
        <dbReference type="Proteomes" id="UP001549036"/>
    </source>
</evidence>
<reference evidence="1 2" key="1">
    <citation type="submission" date="2024-06" db="EMBL/GenBank/DDBJ databases">
        <title>Genomic Encyclopedia of Type Strains, Phase IV (KMG-IV): sequencing the most valuable type-strain genomes for metagenomic binning, comparative biology and taxonomic classification.</title>
        <authorList>
            <person name="Goeker M."/>
        </authorList>
    </citation>
    <scope>NUCLEOTIDE SEQUENCE [LARGE SCALE GENOMIC DNA]</scope>
    <source>
        <strain evidence="1 2">DSM 29846</strain>
    </source>
</reference>
<keyword evidence="2" id="KW-1185">Reference proteome</keyword>
<evidence type="ECO:0000313" key="1">
    <source>
        <dbReference type="EMBL" id="MET3597510.1"/>
    </source>
</evidence>
<name>A0ABV2I3M1_9HYPH</name>
<protein>
    <submittedName>
        <fullName evidence="1">Uncharacterized protein</fullName>
    </submittedName>
</protein>
<sequence length="157" mass="17695">MAGELAGGCDDLVVRQSRKMPGNCLMGIFEFLVARSRSWTVGRCRVFCSARDGGDAKRVTGCFDAQPCRLQHRLRDRERIAAAHGLSLLRHFRSEGLGLRFRSIEDRANEIDDELPWSLVVIVNNKLQIDCVGWSTVQWSCSLFRASVGQQYVRHVA</sequence>
<accession>A0ABV2I3M1</accession>
<comment type="caution">
    <text evidence="1">The sequence shown here is derived from an EMBL/GenBank/DDBJ whole genome shotgun (WGS) entry which is preliminary data.</text>
</comment>